<dbReference type="PROSITE" id="PS50109">
    <property type="entry name" value="HIS_KIN"/>
    <property type="match status" value="1"/>
</dbReference>
<dbReference type="InterPro" id="IPR036097">
    <property type="entry name" value="HisK_dim/P_sf"/>
</dbReference>
<name>A0A8J7QIX3_9BACT</name>
<dbReference type="InterPro" id="IPR036890">
    <property type="entry name" value="HATPase_C_sf"/>
</dbReference>
<accession>A0A8J7QIX3</accession>
<dbReference type="GO" id="GO:0000155">
    <property type="term" value="F:phosphorelay sensor kinase activity"/>
    <property type="evidence" value="ECO:0007669"/>
    <property type="project" value="InterPro"/>
</dbReference>
<dbReference type="PANTHER" id="PTHR43547">
    <property type="entry name" value="TWO-COMPONENT HISTIDINE KINASE"/>
    <property type="match status" value="1"/>
</dbReference>
<evidence type="ECO:0000256" key="3">
    <source>
        <dbReference type="ARBA" id="ARBA00022553"/>
    </source>
</evidence>
<dbReference type="SUPFAM" id="SSF55874">
    <property type="entry name" value="ATPase domain of HSP90 chaperone/DNA topoisomerase II/histidine kinase"/>
    <property type="match status" value="1"/>
</dbReference>
<dbReference type="SMART" id="SM00388">
    <property type="entry name" value="HisKA"/>
    <property type="match status" value="1"/>
</dbReference>
<organism evidence="6 7">
    <name type="scientific">Acanthopleuribacter pedis</name>
    <dbReference type="NCBI Taxonomy" id="442870"/>
    <lineage>
        <taxon>Bacteria</taxon>
        <taxon>Pseudomonadati</taxon>
        <taxon>Acidobacteriota</taxon>
        <taxon>Holophagae</taxon>
        <taxon>Acanthopleuribacterales</taxon>
        <taxon>Acanthopleuribacteraceae</taxon>
        <taxon>Acanthopleuribacter</taxon>
    </lineage>
</organism>
<dbReference type="Pfam" id="PF00512">
    <property type="entry name" value="HisKA"/>
    <property type="match status" value="1"/>
</dbReference>
<dbReference type="AlphaFoldDB" id="A0A8J7QIX3"/>
<feature type="domain" description="Histidine kinase" evidence="5">
    <location>
        <begin position="391"/>
        <end position="609"/>
    </location>
</feature>
<protein>
    <recommendedName>
        <fullName evidence="2">histidine kinase</fullName>
        <ecNumber evidence="2">2.7.13.3</ecNumber>
    </recommendedName>
</protein>
<feature type="transmembrane region" description="Helical" evidence="4">
    <location>
        <begin position="353"/>
        <end position="375"/>
    </location>
</feature>
<dbReference type="CDD" id="cd00082">
    <property type="entry name" value="HisKA"/>
    <property type="match status" value="1"/>
</dbReference>
<dbReference type="Proteomes" id="UP000664417">
    <property type="component" value="Unassembled WGS sequence"/>
</dbReference>
<evidence type="ECO:0000256" key="1">
    <source>
        <dbReference type="ARBA" id="ARBA00000085"/>
    </source>
</evidence>
<keyword evidence="3" id="KW-0597">Phosphoprotein</keyword>
<dbReference type="Pfam" id="PF02518">
    <property type="entry name" value="HATPase_c"/>
    <property type="match status" value="1"/>
</dbReference>
<dbReference type="InterPro" id="IPR004358">
    <property type="entry name" value="Sig_transdc_His_kin-like_C"/>
</dbReference>
<dbReference type="Gene3D" id="1.10.287.130">
    <property type="match status" value="1"/>
</dbReference>
<dbReference type="InterPro" id="IPR003661">
    <property type="entry name" value="HisK_dim/P_dom"/>
</dbReference>
<dbReference type="RefSeq" id="WP_207858893.1">
    <property type="nucleotide sequence ID" value="NZ_JAFREP010000008.1"/>
</dbReference>
<proteinExistence type="predicted"/>
<evidence type="ECO:0000313" key="6">
    <source>
        <dbReference type="EMBL" id="MBO1319073.1"/>
    </source>
</evidence>
<evidence type="ECO:0000256" key="2">
    <source>
        <dbReference type="ARBA" id="ARBA00012438"/>
    </source>
</evidence>
<dbReference type="SUPFAM" id="SSF47384">
    <property type="entry name" value="Homodimeric domain of signal transducing histidine kinase"/>
    <property type="match status" value="1"/>
</dbReference>
<dbReference type="EMBL" id="JAFREP010000008">
    <property type="protein sequence ID" value="MBO1319073.1"/>
    <property type="molecule type" value="Genomic_DNA"/>
</dbReference>
<sequence length="619" mass="70725">MKNRIYKAFSGYVVLLLIPVSILFYQGTVSLKNHKRQLESSLDAQHDRVANDFMRDLSMEWQRFMEREKVRPFTHYLPVIFSEGSQIVAVAGEPVIQRSPLYLDKVRQLKNLRPSDSGILDGMDQTTESLYNIIENSVVGYFQLDPAGRQVITPYDANEAFKSSAENQILIDGFRRFLEEEVTPLLIARLAVDGVELPDIGTILRNLRASRRLNKTKESLGELDTLAKYADFKTEALQKTDRNWVNISYYDFSDRAFTDTHGNEHIVMFRILLIDNHLYIQGFIVNMLVFHQAAQSNYLEHRQPEFGSVVIRNSVSASGGQLLTEPFSTLALQKRKSDQADYLKTYYEERNRFWFSIFCLILVLGASLFHLGKLISAQAFLTRKKNDFISAITHELKAPLTSIIMYTEMLLEGWAKGKEDTYYKYIYCESERLSRLIKNVLDYSGIERGVFRLKKNSLLLDEFIEETLEPLQVWIENNGLKCYYKVRSTPYVRFDKDSLAQVIYNLCDNAIKYARTDPNPSLTIVVDETDTDAVLTVFDNGPGVPKEDETKVFNRFHRCENELTRESTGTGLGLSLVKELVESNGGTISLYYPKTGTGFGVEIHIPKSVDSSLETAAGI</sequence>
<keyword evidence="4" id="KW-0812">Transmembrane</keyword>
<reference evidence="6" key="1">
    <citation type="submission" date="2021-03" db="EMBL/GenBank/DDBJ databases">
        <authorList>
            <person name="Wang G."/>
        </authorList>
    </citation>
    <scope>NUCLEOTIDE SEQUENCE</scope>
    <source>
        <strain evidence="6">KCTC 12899</strain>
    </source>
</reference>
<evidence type="ECO:0000256" key="4">
    <source>
        <dbReference type="SAM" id="Phobius"/>
    </source>
</evidence>
<keyword evidence="6" id="KW-0808">Transferase</keyword>
<feature type="transmembrane region" description="Helical" evidence="4">
    <location>
        <begin position="12"/>
        <end position="31"/>
    </location>
</feature>
<gene>
    <name evidence="6" type="ORF">J3U88_11440</name>
</gene>
<comment type="catalytic activity">
    <reaction evidence="1">
        <text>ATP + protein L-histidine = ADP + protein N-phospho-L-histidine.</text>
        <dbReference type="EC" id="2.7.13.3"/>
    </reaction>
</comment>
<dbReference type="Gene3D" id="3.30.565.10">
    <property type="entry name" value="Histidine kinase-like ATPase, C-terminal domain"/>
    <property type="match status" value="1"/>
</dbReference>
<comment type="caution">
    <text evidence="6">The sequence shown here is derived from an EMBL/GenBank/DDBJ whole genome shotgun (WGS) entry which is preliminary data.</text>
</comment>
<evidence type="ECO:0000259" key="5">
    <source>
        <dbReference type="PROSITE" id="PS50109"/>
    </source>
</evidence>
<evidence type="ECO:0000313" key="7">
    <source>
        <dbReference type="Proteomes" id="UP000664417"/>
    </source>
</evidence>
<keyword evidence="4" id="KW-0472">Membrane</keyword>
<dbReference type="PANTHER" id="PTHR43547:SF2">
    <property type="entry name" value="HYBRID SIGNAL TRANSDUCTION HISTIDINE KINASE C"/>
    <property type="match status" value="1"/>
</dbReference>
<dbReference type="EC" id="2.7.13.3" evidence="2"/>
<dbReference type="SMART" id="SM00387">
    <property type="entry name" value="HATPase_c"/>
    <property type="match status" value="1"/>
</dbReference>
<dbReference type="InterPro" id="IPR003594">
    <property type="entry name" value="HATPase_dom"/>
</dbReference>
<dbReference type="InterPro" id="IPR005467">
    <property type="entry name" value="His_kinase_dom"/>
</dbReference>
<keyword evidence="7" id="KW-1185">Reference proteome</keyword>
<dbReference type="PRINTS" id="PR00344">
    <property type="entry name" value="BCTRLSENSOR"/>
</dbReference>
<keyword evidence="6" id="KW-0418">Kinase</keyword>
<keyword evidence="4" id="KW-1133">Transmembrane helix</keyword>